<evidence type="ECO:0000313" key="1">
    <source>
        <dbReference type="EMBL" id="SFL22750.1"/>
    </source>
</evidence>
<name>A0A1I4FZM7_9ACTN</name>
<dbReference type="Proteomes" id="UP000198928">
    <property type="component" value="Unassembled WGS sequence"/>
</dbReference>
<protein>
    <submittedName>
        <fullName evidence="1">Uncharacterized protein</fullName>
    </submittedName>
</protein>
<gene>
    <name evidence="1" type="ORF">SAMN05192584_11520</name>
</gene>
<keyword evidence="2" id="KW-1185">Reference proteome</keyword>
<accession>A0A1I4FZM7</accession>
<proteinExistence type="predicted"/>
<reference evidence="2" key="1">
    <citation type="submission" date="2016-10" db="EMBL/GenBank/DDBJ databases">
        <authorList>
            <person name="Varghese N."/>
            <person name="Submissions S."/>
        </authorList>
    </citation>
    <scope>NUCLEOTIDE SEQUENCE [LARGE SCALE GENOMIC DNA]</scope>
    <source>
        <strain evidence="2">PL19</strain>
    </source>
</reference>
<evidence type="ECO:0000313" key="2">
    <source>
        <dbReference type="Proteomes" id="UP000198928"/>
    </source>
</evidence>
<dbReference type="AlphaFoldDB" id="A0A1I4FZM7"/>
<dbReference type="EMBL" id="FOSG01000015">
    <property type="protein sequence ID" value="SFL22750.1"/>
    <property type="molecule type" value="Genomic_DNA"/>
</dbReference>
<organism evidence="1 2">
    <name type="scientific">Streptomyces pini</name>
    <dbReference type="NCBI Taxonomy" id="1520580"/>
    <lineage>
        <taxon>Bacteria</taxon>
        <taxon>Bacillati</taxon>
        <taxon>Actinomycetota</taxon>
        <taxon>Actinomycetes</taxon>
        <taxon>Kitasatosporales</taxon>
        <taxon>Streptomycetaceae</taxon>
        <taxon>Streptomyces</taxon>
    </lineage>
</organism>
<sequence>MPAWQESSLRLRFFLAYAIITGNTTPLAAHSDVNAIDLTGADTELAKELETAAADNLKRVLRPADATSDWSADPGTRRMLSFVETKTVWHPVGV</sequence>